<evidence type="ECO:0000256" key="5">
    <source>
        <dbReference type="ARBA" id="ARBA00023186"/>
    </source>
</evidence>
<dbReference type="InterPro" id="IPR008962">
    <property type="entry name" value="PapD-like_sf"/>
</dbReference>
<dbReference type="InterPro" id="IPR013783">
    <property type="entry name" value="Ig-like_fold"/>
</dbReference>
<reference evidence="9 10" key="1">
    <citation type="submission" date="2021-08" db="EMBL/GenBank/DDBJ databases">
        <title>Novel members of of the genus Stenotrophomonas from differernt environment.</title>
        <authorList>
            <person name="Deng Y."/>
        </authorList>
    </citation>
    <scope>NUCLEOTIDE SEQUENCE [LARGE SCALE GENOMIC DNA]</scope>
    <source>
        <strain evidence="9 10">CPCC 101365</strain>
    </source>
</reference>
<dbReference type="SUPFAM" id="SSF49584">
    <property type="entry name" value="Periplasmic chaperone C-domain"/>
    <property type="match status" value="1"/>
</dbReference>
<evidence type="ECO:0000256" key="2">
    <source>
        <dbReference type="ARBA" id="ARBA00007399"/>
    </source>
</evidence>
<keyword evidence="4" id="KW-0574">Periplasm</keyword>
<protein>
    <submittedName>
        <fullName evidence="9">Molecular chaperone</fullName>
    </submittedName>
</protein>
<evidence type="ECO:0000313" key="10">
    <source>
        <dbReference type="Proteomes" id="UP001431235"/>
    </source>
</evidence>
<dbReference type="RefSeq" id="WP_250065024.1">
    <property type="nucleotide sequence ID" value="NZ_JAIKTS010000005.1"/>
</dbReference>
<comment type="caution">
    <text evidence="9">The sequence shown here is derived from an EMBL/GenBank/DDBJ whole genome shotgun (WGS) entry which is preliminary data.</text>
</comment>
<dbReference type="PANTHER" id="PTHR30251:SF2">
    <property type="entry name" value="FIMBRIAL CHAPERONE YADV-RELATED"/>
    <property type="match status" value="1"/>
</dbReference>
<feature type="domain" description="Pili assembly chaperone N-terminal" evidence="7">
    <location>
        <begin position="30"/>
        <end position="146"/>
    </location>
</feature>
<keyword evidence="5" id="KW-0143">Chaperone</keyword>
<gene>
    <name evidence="9" type="ORF">K5L01_13035</name>
</gene>
<feature type="domain" description="Pili assembly chaperone C-terminal" evidence="8">
    <location>
        <begin position="173"/>
        <end position="230"/>
    </location>
</feature>
<dbReference type="InterPro" id="IPR036316">
    <property type="entry name" value="Pili_assmbl_chap_C_dom_sf"/>
</dbReference>
<dbReference type="Proteomes" id="UP001431235">
    <property type="component" value="Unassembled WGS sequence"/>
</dbReference>
<name>A0ABT0SKX2_9GAMM</name>
<evidence type="ECO:0000256" key="4">
    <source>
        <dbReference type="ARBA" id="ARBA00022764"/>
    </source>
</evidence>
<organism evidence="9 10">
    <name type="scientific">Stenotrophomonas mori</name>
    <dbReference type="NCBI Taxonomy" id="2871096"/>
    <lineage>
        <taxon>Bacteria</taxon>
        <taxon>Pseudomonadati</taxon>
        <taxon>Pseudomonadota</taxon>
        <taxon>Gammaproteobacteria</taxon>
        <taxon>Lysobacterales</taxon>
        <taxon>Lysobacteraceae</taxon>
        <taxon>Stenotrophomonas</taxon>
    </lineage>
</organism>
<keyword evidence="10" id="KW-1185">Reference proteome</keyword>
<comment type="subcellular location">
    <subcellularLocation>
        <location evidence="1">Periplasm</location>
    </subcellularLocation>
</comment>
<feature type="chain" id="PRO_5047096549" evidence="6">
    <location>
        <begin position="29"/>
        <end position="251"/>
    </location>
</feature>
<dbReference type="Gene3D" id="2.60.40.10">
    <property type="entry name" value="Immunoglobulins"/>
    <property type="match status" value="2"/>
</dbReference>
<evidence type="ECO:0000313" key="9">
    <source>
        <dbReference type="EMBL" id="MCL7715564.1"/>
    </source>
</evidence>
<evidence type="ECO:0000256" key="3">
    <source>
        <dbReference type="ARBA" id="ARBA00022729"/>
    </source>
</evidence>
<dbReference type="EMBL" id="JAIKTS010000005">
    <property type="protein sequence ID" value="MCL7715564.1"/>
    <property type="molecule type" value="Genomic_DNA"/>
</dbReference>
<accession>A0ABT0SKX2</accession>
<dbReference type="PRINTS" id="PR00969">
    <property type="entry name" value="CHAPERONPILI"/>
</dbReference>
<dbReference type="Pfam" id="PF02753">
    <property type="entry name" value="PapD_C"/>
    <property type="match status" value="1"/>
</dbReference>
<sequence>MNTHRILRNACLACLAATAMFHGGQAQASIALSGTRMILQEKRQEATIVVRNSDTPVLVQTWLETHSAGDADDLPFAVTPPLARMPANGQQLLRVMYAGGDNALPAGRESVMWLNVQEVPQAVPGENQLQIAVRQRIKVFFRPTGLSGIAADAPAAVRWSAQGNAKGALLTLSNPTAYHVSFSELADAAGRELPSPGMLAPGQTLTLQVDGIAADAALAFKTINDYGGADAYRLRLSGATEVGGTAESAAR</sequence>
<comment type="similarity">
    <text evidence="2">Belongs to the periplasmic pilus chaperone family.</text>
</comment>
<evidence type="ECO:0000256" key="1">
    <source>
        <dbReference type="ARBA" id="ARBA00004418"/>
    </source>
</evidence>
<evidence type="ECO:0000259" key="7">
    <source>
        <dbReference type="Pfam" id="PF00345"/>
    </source>
</evidence>
<dbReference type="PANTHER" id="PTHR30251">
    <property type="entry name" value="PILUS ASSEMBLY CHAPERONE"/>
    <property type="match status" value="1"/>
</dbReference>
<dbReference type="InterPro" id="IPR001829">
    <property type="entry name" value="Pili_assmbl_chaperone_bac"/>
</dbReference>
<dbReference type="InterPro" id="IPR050643">
    <property type="entry name" value="Periplasmic_pilus_chap"/>
</dbReference>
<evidence type="ECO:0000259" key="8">
    <source>
        <dbReference type="Pfam" id="PF02753"/>
    </source>
</evidence>
<dbReference type="InterPro" id="IPR016148">
    <property type="entry name" value="Pili_assmbl_chaperone_C"/>
</dbReference>
<dbReference type="SUPFAM" id="SSF49354">
    <property type="entry name" value="PapD-like"/>
    <property type="match status" value="1"/>
</dbReference>
<proteinExistence type="inferred from homology"/>
<dbReference type="InterPro" id="IPR016147">
    <property type="entry name" value="Pili_assmbl_chaperone_N"/>
</dbReference>
<keyword evidence="3 6" id="KW-0732">Signal</keyword>
<feature type="signal peptide" evidence="6">
    <location>
        <begin position="1"/>
        <end position="28"/>
    </location>
</feature>
<evidence type="ECO:0000256" key="6">
    <source>
        <dbReference type="SAM" id="SignalP"/>
    </source>
</evidence>
<dbReference type="Pfam" id="PF00345">
    <property type="entry name" value="PapD_N"/>
    <property type="match status" value="1"/>
</dbReference>